<dbReference type="Proteomes" id="UP000299102">
    <property type="component" value="Unassembled WGS sequence"/>
</dbReference>
<evidence type="ECO:0000313" key="2">
    <source>
        <dbReference type="Proteomes" id="UP000299102"/>
    </source>
</evidence>
<name>A0A4C1YNX7_EUMVA</name>
<dbReference type="AlphaFoldDB" id="A0A4C1YNX7"/>
<reference evidence="1 2" key="1">
    <citation type="journal article" date="2019" name="Commun. Biol.">
        <title>The bagworm genome reveals a unique fibroin gene that provides high tensile strength.</title>
        <authorList>
            <person name="Kono N."/>
            <person name="Nakamura H."/>
            <person name="Ohtoshi R."/>
            <person name="Tomita M."/>
            <person name="Numata K."/>
            <person name="Arakawa K."/>
        </authorList>
    </citation>
    <scope>NUCLEOTIDE SEQUENCE [LARGE SCALE GENOMIC DNA]</scope>
</reference>
<organism evidence="1 2">
    <name type="scientific">Eumeta variegata</name>
    <name type="common">Bagworm moth</name>
    <name type="synonym">Eumeta japonica</name>
    <dbReference type="NCBI Taxonomy" id="151549"/>
    <lineage>
        <taxon>Eukaryota</taxon>
        <taxon>Metazoa</taxon>
        <taxon>Ecdysozoa</taxon>
        <taxon>Arthropoda</taxon>
        <taxon>Hexapoda</taxon>
        <taxon>Insecta</taxon>
        <taxon>Pterygota</taxon>
        <taxon>Neoptera</taxon>
        <taxon>Endopterygota</taxon>
        <taxon>Lepidoptera</taxon>
        <taxon>Glossata</taxon>
        <taxon>Ditrysia</taxon>
        <taxon>Tineoidea</taxon>
        <taxon>Psychidae</taxon>
        <taxon>Oiketicinae</taxon>
        <taxon>Eumeta</taxon>
    </lineage>
</organism>
<dbReference type="OrthoDB" id="7480422at2759"/>
<protein>
    <submittedName>
        <fullName evidence="1">Uncharacterized protein</fullName>
    </submittedName>
</protein>
<accession>A0A4C1YNX7</accession>
<evidence type="ECO:0000313" key="1">
    <source>
        <dbReference type="EMBL" id="GBP77858.1"/>
    </source>
</evidence>
<sequence>MLYGEYHDDQRNEECYDELLNLFSAAGLHRVSAHQKHHQHHPYGCRSTNVHFIPNFLPRIVRLWNDLPSPAYPSNFDKEVFDKRVYSYLKIDNVLVTTLGLWMFMSSGDHLLSDVPCVHLPLINPKTKLRITRFLIPVQPLVKYNL</sequence>
<comment type="caution">
    <text evidence="1">The sequence shown here is derived from an EMBL/GenBank/DDBJ whole genome shotgun (WGS) entry which is preliminary data.</text>
</comment>
<gene>
    <name evidence="1" type="ORF">EVAR_64441_1</name>
</gene>
<proteinExistence type="predicted"/>
<keyword evidence="2" id="KW-1185">Reference proteome</keyword>
<dbReference type="EMBL" id="BGZK01001350">
    <property type="protein sequence ID" value="GBP77858.1"/>
    <property type="molecule type" value="Genomic_DNA"/>
</dbReference>